<gene>
    <name evidence="6" type="ORF">EM595_2376</name>
</gene>
<dbReference type="GO" id="GO:0140359">
    <property type="term" value="F:ABC-type transporter activity"/>
    <property type="evidence" value="ECO:0007669"/>
    <property type="project" value="InterPro"/>
</dbReference>
<evidence type="ECO:0000256" key="4">
    <source>
        <dbReference type="ARBA" id="ARBA00022840"/>
    </source>
</evidence>
<evidence type="ECO:0000313" key="6">
    <source>
        <dbReference type="EMBL" id="CUU24609.1"/>
    </source>
</evidence>
<dbReference type="STRING" id="1619313.EM595_2376"/>
<keyword evidence="4" id="KW-0067">ATP-binding</keyword>
<evidence type="ECO:0000313" key="7">
    <source>
        <dbReference type="Proteomes" id="UP000059419"/>
    </source>
</evidence>
<dbReference type="CDD" id="cd10147">
    <property type="entry name" value="Wzt_C-like"/>
    <property type="match status" value="1"/>
</dbReference>
<protein>
    <submittedName>
        <fullName evidence="6">Lipopolysaccharide ABC transporter ATPase</fullName>
    </submittedName>
</protein>
<dbReference type="PATRIC" id="fig|1619313.3.peg.2469"/>
<dbReference type="InterPro" id="IPR003593">
    <property type="entry name" value="AAA+_ATPase"/>
</dbReference>
<dbReference type="InterPro" id="IPR050683">
    <property type="entry name" value="Bact_Polysacc_Export_ATP-bd"/>
</dbReference>
<comment type="similarity">
    <text evidence="1">Belongs to the ABC transporter superfamily. Drug exporter-2 (TC 3.A.1.117) family.</text>
</comment>
<dbReference type="AlphaFoldDB" id="A0A0U5GNF6"/>
<name>A0A0U5GNF6_9GAMM</name>
<dbReference type="PROSITE" id="PS00211">
    <property type="entry name" value="ABC_TRANSPORTER_1"/>
    <property type="match status" value="1"/>
</dbReference>
<keyword evidence="7" id="KW-1185">Reference proteome</keyword>
<keyword evidence="2" id="KW-0813">Transport</keyword>
<dbReference type="OrthoDB" id="9778870at2"/>
<reference evidence="7" key="1">
    <citation type="submission" date="2015-11" db="EMBL/GenBank/DDBJ databases">
        <authorList>
            <person name="Blom J."/>
        </authorList>
    </citation>
    <scope>NUCLEOTIDE SEQUENCE [LARGE SCALE GENOMIC DNA]</scope>
</reference>
<dbReference type="GO" id="GO:0005524">
    <property type="term" value="F:ATP binding"/>
    <property type="evidence" value="ECO:0007669"/>
    <property type="project" value="UniProtKB-KW"/>
</dbReference>
<dbReference type="GO" id="GO:0016020">
    <property type="term" value="C:membrane"/>
    <property type="evidence" value="ECO:0007669"/>
    <property type="project" value="InterPro"/>
</dbReference>
<evidence type="ECO:0000256" key="3">
    <source>
        <dbReference type="ARBA" id="ARBA00022741"/>
    </source>
</evidence>
<dbReference type="SMART" id="SM00382">
    <property type="entry name" value="AAA"/>
    <property type="match status" value="1"/>
</dbReference>
<dbReference type="EMBL" id="LN907827">
    <property type="protein sequence ID" value="CUU24609.1"/>
    <property type="molecule type" value="Genomic_DNA"/>
</dbReference>
<keyword evidence="3" id="KW-0547">Nucleotide-binding</keyword>
<accession>A0A0U5GNF6</accession>
<feature type="domain" description="ABC transporter" evidence="5">
    <location>
        <begin position="4"/>
        <end position="245"/>
    </location>
</feature>
<dbReference type="Proteomes" id="UP000059419">
    <property type="component" value="Chromosome 1"/>
</dbReference>
<dbReference type="InterPro" id="IPR029439">
    <property type="entry name" value="Wzt_C"/>
</dbReference>
<sequence>MYSIKVENVSKSYKQYPRKIDRLLEWILPSKKNRFHEKCVLKDISFEIEKGEAVGIIGVNGAGKSTLLKIITGTTAATSGQVKSQGRIAALLELGMGFHPDFTGRQNAIIAGQLLGITEDDMDEVIRDVENFAGIGEYFDSPVRTYSSGMQARVAFSVATAVQADILIVDEALSVGDLAFQAKCMQRMNKMLEDNVTILFVSHALFQVRQFCSRAVYIAEGEVKAFGSAAKVCDLYQNSLVENKISIKEQEDTGLIVNHKLDPDITVNHNLRQNSLQENAGSLDLEFLDFKMLNAEGKEIATLYAKDKVTVQAVIRCNRDVPAEACVGMLIGDKNGFPVLSMNSNYYGTRLESLKAGDHVIMSWEFVIPFYMGEYRIDIGIKPEPYSSDFYDRIFCVKVFTVNTPVELLKENFGGMLYIPAEMKVVKK</sequence>
<dbReference type="RefSeq" id="WP_067432063.1">
    <property type="nucleotide sequence ID" value="NZ_LN907827.1"/>
</dbReference>
<dbReference type="CDD" id="cd03220">
    <property type="entry name" value="ABC_KpsT_Wzt"/>
    <property type="match status" value="1"/>
</dbReference>
<dbReference type="PANTHER" id="PTHR46743:SF2">
    <property type="entry name" value="TEICHOIC ACIDS EXPORT ATP-BINDING PROTEIN TAGH"/>
    <property type="match status" value="1"/>
</dbReference>
<dbReference type="Gene3D" id="3.40.50.300">
    <property type="entry name" value="P-loop containing nucleotide triphosphate hydrolases"/>
    <property type="match status" value="1"/>
</dbReference>
<evidence type="ECO:0000259" key="5">
    <source>
        <dbReference type="PROSITE" id="PS50893"/>
    </source>
</evidence>
<dbReference type="PROSITE" id="PS50893">
    <property type="entry name" value="ABC_TRANSPORTER_2"/>
    <property type="match status" value="1"/>
</dbReference>
<dbReference type="InterPro" id="IPR017871">
    <property type="entry name" value="ABC_transporter-like_CS"/>
</dbReference>
<evidence type="ECO:0000256" key="1">
    <source>
        <dbReference type="ARBA" id="ARBA00006526"/>
    </source>
</evidence>
<dbReference type="KEGG" id="ege:EM595_2376"/>
<proteinExistence type="inferred from homology"/>
<dbReference type="GO" id="GO:0016887">
    <property type="term" value="F:ATP hydrolysis activity"/>
    <property type="evidence" value="ECO:0007669"/>
    <property type="project" value="InterPro"/>
</dbReference>
<dbReference type="Pfam" id="PF14524">
    <property type="entry name" value="Wzt_C"/>
    <property type="match status" value="1"/>
</dbReference>
<evidence type="ECO:0000256" key="2">
    <source>
        <dbReference type="ARBA" id="ARBA00022448"/>
    </source>
</evidence>
<dbReference type="SUPFAM" id="SSF52540">
    <property type="entry name" value="P-loop containing nucleoside triphosphate hydrolases"/>
    <property type="match status" value="1"/>
</dbReference>
<dbReference type="InterPro" id="IPR015860">
    <property type="entry name" value="ABC_transpr_TagH-like"/>
</dbReference>
<dbReference type="PANTHER" id="PTHR46743">
    <property type="entry name" value="TEICHOIC ACIDS EXPORT ATP-BINDING PROTEIN TAGH"/>
    <property type="match status" value="1"/>
</dbReference>
<organism evidence="6 7">
    <name type="scientific">Duffyella gerundensis</name>
    <dbReference type="NCBI Taxonomy" id="1619313"/>
    <lineage>
        <taxon>Bacteria</taxon>
        <taxon>Pseudomonadati</taxon>
        <taxon>Pseudomonadota</taxon>
        <taxon>Gammaproteobacteria</taxon>
        <taxon>Enterobacterales</taxon>
        <taxon>Erwiniaceae</taxon>
        <taxon>Duffyella</taxon>
    </lineage>
</organism>
<dbReference type="InterPro" id="IPR027417">
    <property type="entry name" value="P-loop_NTPase"/>
</dbReference>
<dbReference type="Gene3D" id="2.70.50.60">
    <property type="entry name" value="abc- transporter (atp binding component) like domain"/>
    <property type="match status" value="1"/>
</dbReference>
<dbReference type="InterPro" id="IPR003439">
    <property type="entry name" value="ABC_transporter-like_ATP-bd"/>
</dbReference>
<dbReference type="Pfam" id="PF00005">
    <property type="entry name" value="ABC_tran"/>
    <property type="match status" value="1"/>
</dbReference>